<proteinExistence type="predicted"/>
<feature type="transmembrane region" description="Helical" evidence="1">
    <location>
        <begin position="64"/>
        <end position="88"/>
    </location>
</feature>
<dbReference type="Proteomes" id="UP000193642">
    <property type="component" value="Unassembled WGS sequence"/>
</dbReference>
<feature type="transmembrane region" description="Helical" evidence="1">
    <location>
        <begin position="149"/>
        <end position="169"/>
    </location>
</feature>
<keyword evidence="1" id="KW-0472">Membrane</keyword>
<keyword evidence="3" id="KW-1185">Reference proteome</keyword>
<evidence type="ECO:0000313" key="2">
    <source>
        <dbReference type="EMBL" id="ORY46637.1"/>
    </source>
</evidence>
<sequence>MLSRTLDLFSPRMDLFDDLTLVTSVYLTPPYLLTCRVLLLLYALITLIATISTGTPFYGYFTDWTLLGIVMYLGLVPGCVYNTALVTIDANNIEKIKARNGWVRYTTWALYVVPATCVYCQVTCSQHIINSVIMLFELVFGRVPLAYCHFPLFLTISLLFLAIAVVFHAQTGVWSYEFLDTSRNMWWAYYLGVSVLFVL</sequence>
<name>A0A1Y2CIA0_9FUNG</name>
<dbReference type="OrthoDB" id="419711at2759"/>
<keyword evidence="1" id="KW-0812">Transmembrane</keyword>
<reference evidence="2 3" key="1">
    <citation type="submission" date="2016-07" db="EMBL/GenBank/DDBJ databases">
        <title>Pervasive Adenine N6-methylation of Active Genes in Fungi.</title>
        <authorList>
            <consortium name="DOE Joint Genome Institute"/>
            <person name="Mondo S.J."/>
            <person name="Dannebaum R.O."/>
            <person name="Kuo R.C."/>
            <person name="Labutti K."/>
            <person name="Haridas S."/>
            <person name="Kuo A."/>
            <person name="Salamov A."/>
            <person name="Ahrendt S.R."/>
            <person name="Lipzen A."/>
            <person name="Sullivan W."/>
            <person name="Andreopoulos W.B."/>
            <person name="Clum A."/>
            <person name="Lindquist E."/>
            <person name="Daum C."/>
            <person name="Ramamoorthy G.K."/>
            <person name="Gryganskyi A."/>
            <person name="Culley D."/>
            <person name="Magnuson J.K."/>
            <person name="James T.Y."/>
            <person name="O'Malley M.A."/>
            <person name="Stajich J.E."/>
            <person name="Spatafora J.W."/>
            <person name="Visel A."/>
            <person name="Grigoriev I.V."/>
        </authorList>
    </citation>
    <scope>NUCLEOTIDE SEQUENCE [LARGE SCALE GENOMIC DNA]</scope>
    <source>
        <strain evidence="2 3">JEL800</strain>
    </source>
</reference>
<accession>A0A1Y2CIA0</accession>
<comment type="caution">
    <text evidence="2">The sequence shown here is derived from an EMBL/GenBank/DDBJ whole genome shotgun (WGS) entry which is preliminary data.</text>
</comment>
<organism evidence="2 3">
    <name type="scientific">Rhizoclosmatium globosum</name>
    <dbReference type="NCBI Taxonomy" id="329046"/>
    <lineage>
        <taxon>Eukaryota</taxon>
        <taxon>Fungi</taxon>
        <taxon>Fungi incertae sedis</taxon>
        <taxon>Chytridiomycota</taxon>
        <taxon>Chytridiomycota incertae sedis</taxon>
        <taxon>Chytridiomycetes</taxon>
        <taxon>Chytridiales</taxon>
        <taxon>Chytriomycetaceae</taxon>
        <taxon>Rhizoclosmatium</taxon>
    </lineage>
</organism>
<keyword evidence="1" id="KW-1133">Transmembrane helix</keyword>
<protein>
    <submittedName>
        <fullName evidence="2">Uncharacterized protein</fullName>
    </submittedName>
</protein>
<dbReference type="EMBL" id="MCGO01000016">
    <property type="protein sequence ID" value="ORY46637.1"/>
    <property type="molecule type" value="Genomic_DNA"/>
</dbReference>
<dbReference type="AlphaFoldDB" id="A0A1Y2CIA0"/>
<evidence type="ECO:0000256" key="1">
    <source>
        <dbReference type="SAM" id="Phobius"/>
    </source>
</evidence>
<feature type="transmembrane region" description="Helical" evidence="1">
    <location>
        <begin position="108"/>
        <end position="129"/>
    </location>
</feature>
<gene>
    <name evidence="2" type="ORF">BCR33DRAFT_715665</name>
</gene>
<feature type="transmembrane region" description="Helical" evidence="1">
    <location>
        <begin position="37"/>
        <end position="58"/>
    </location>
</feature>
<evidence type="ECO:0000313" key="3">
    <source>
        <dbReference type="Proteomes" id="UP000193642"/>
    </source>
</evidence>
<feature type="non-terminal residue" evidence="2">
    <location>
        <position position="199"/>
    </location>
</feature>